<proteinExistence type="predicted"/>
<gene>
    <name evidence="1" type="ORF">PYS65_11850</name>
</gene>
<keyword evidence="2" id="KW-1185">Reference proteome</keyword>
<evidence type="ECO:0000313" key="1">
    <source>
        <dbReference type="EMBL" id="WGD40786.1"/>
    </source>
</evidence>
<name>A0ABY8JYD6_9ACTN</name>
<organism evidence="1 2">
    <name type="scientific">Streptomyces cathayae</name>
    <dbReference type="NCBI Taxonomy" id="3031124"/>
    <lineage>
        <taxon>Bacteria</taxon>
        <taxon>Bacillati</taxon>
        <taxon>Actinomycetota</taxon>
        <taxon>Actinomycetes</taxon>
        <taxon>Kitasatosporales</taxon>
        <taxon>Streptomycetaceae</taxon>
        <taxon>Streptomyces</taxon>
    </lineage>
</organism>
<dbReference type="EMBL" id="CP121682">
    <property type="protein sequence ID" value="WGD40786.1"/>
    <property type="molecule type" value="Genomic_DNA"/>
</dbReference>
<reference evidence="1 2" key="1">
    <citation type="submission" date="2023-03" db="EMBL/GenBank/DDBJ databases">
        <authorList>
            <person name="Mo P."/>
        </authorList>
    </citation>
    <scope>NUCLEOTIDE SEQUENCE [LARGE SCALE GENOMIC DNA]</scope>
    <source>
        <strain evidence="1 2">HUAS 5</strain>
    </source>
</reference>
<dbReference type="SUPFAM" id="SSF102405">
    <property type="entry name" value="MCP/YpsA-like"/>
    <property type="match status" value="1"/>
</dbReference>
<dbReference type="RefSeq" id="WP_279333915.1">
    <property type="nucleotide sequence ID" value="NZ_CP121682.1"/>
</dbReference>
<accession>A0ABY8JYD6</accession>
<evidence type="ECO:0000313" key="2">
    <source>
        <dbReference type="Proteomes" id="UP001216440"/>
    </source>
</evidence>
<sequence>MSTTTRDDGAGHDGGAVGEIVLVGHADLTPRTLELVECELRQRLEERCAPGAAMVRCGAGAPLAFGRAARASGRRLIAVIPTDNGIPAMPPRRDRMAAGELLNLADQARLLEYDPYHRDSCVGADERMVASGGLLLAVWDGSPSNGRDATAHLVTYARARGIPVEIVWPAGAEREAVPAVPAAGSVRTSR</sequence>
<dbReference type="Gene3D" id="3.40.50.450">
    <property type="match status" value="1"/>
</dbReference>
<protein>
    <submittedName>
        <fullName evidence="1">Uncharacterized protein</fullName>
    </submittedName>
</protein>
<dbReference type="Proteomes" id="UP001216440">
    <property type="component" value="Chromosome"/>
</dbReference>